<gene>
    <name evidence="3" type="ORF">Cvel_5056.t1.CR1</name>
</gene>
<proteinExistence type="predicted"/>
<feature type="region of interest" description="Disordered" evidence="1">
    <location>
        <begin position="147"/>
        <end position="169"/>
    </location>
</feature>
<organism evidence="3">
    <name type="scientific">Chromera velia CCMP2878</name>
    <dbReference type="NCBI Taxonomy" id="1169474"/>
    <lineage>
        <taxon>Eukaryota</taxon>
        <taxon>Sar</taxon>
        <taxon>Alveolata</taxon>
        <taxon>Colpodellida</taxon>
        <taxon>Chromeraceae</taxon>
        <taxon>Chromera</taxon>
    </lineage>
</organism>
<dbReference type="EMBL" id="CDMZ01001447">
    <property type="protein sequence ID" value="CUC09711.1"/>
    <property type="molecule type" value="Genomic_DNA"/>
</dbReference>
<evidence type="ECO:0000313" key="3">
    <source>
        <dbReference type="EMBL" id="CUC09711.1"/>
    </source>
</evidence>
<name>A0A0K6S815_9ALVE</name>
<evidence type="ECO:0000256" key="1">
    <source>
        <dbReference type="SAM" id="MobiDB-lite"/>
    </source>
</evidence>
<protein>
    <submittedName>
        <fullName evidence="3">Uncharacterized protein</fullName>
    </submittedName>
</protein>
<keyword evidence="2" id="KW-0732">Signal</keyword>
<reference evidence="3" key="1">
    <citation type="submission" date="2014-11" db="EMBL/GenBank/DDBJ databases">
        <title>Molecular phylogeny of cliff fern family Woodsiaceae with morphological implications.</title>
        <authorList>
            <person name="Shao Y.-Z."/>
            <person name="Wei R."/>
            <person name="Zhang X.-C."/>
        </authorList>
    </citation>
    <scope>NUCLEOTIDE SEQUENCE</scope>
</reference>
<feature type="chain" id="PRO_5005508235" evidence="2">
    <location>
        <begin position="23"/>
        <end position="638"/>
    </location>
</feature>
<dbReference type="PROSITE" id="PS51257">
    <property type="entry name" value="PROKAR_LIPOPROTEIN"/>
    <property type="match status" value="1"/>
</dbReference>
<accession>A0A0K6S815</accession>
<dbReference type="VEuPathDB" id="CryptoDB:Cvel_5056"/>
<sequence>MRVLSVITTLSAAACFLPVTTGEAGVLPGWSWAGITQGFRRLHSSAFASNTNRQSLRRRITAVGAQPQVKTQELPFFDRGWGGDCVPVVWKTPWEVGVDTGLQDCRDNFGFSFPYNQTTFPPLPPSYAVSALLPVAAEVTVSHVAAGNNSAESTEEDTERVSGSGRALGDVQSGKPADILNGVFGVVSSVAGIASAVPGLGVAAVALGFFGFVAGLFGGPAPKPGGPPPPPPLTRADIAAVAKEELWKNSLRERSEDLFAMADQLLGFAQISTDSAVKARRGPVVEMDTCKAFHQLSTGTWSRTVEKAAPELTRMFKDLEGQMESMAQVPFEQRQCKNTCDLIIAPHWEWESAEGHKVDFSKALTWGYDDTSRKGLADETVMCRDMSLLFETNGRIWEFVTTEPRCEDRFARHDQCHGDFSKAQEDWTAFTTALQAALAVSQAELMTFSAIKDFFKYAKVKTETGEVKNCSDEVHLDVSLFLNTLGSQMDSHVWNLLTWSPRAAGAWKQQGRAFNCFDNSDDWLEVVGGVVNGETGGYFKRAGASPAHSDKLVLKDQPCPTAAFCSLTSNKDRSFCVSGDKGGTNDLFGCENLRDPSDSLNKVHDSKLDWGWTGGSWQYRKVKGPAKPSDFTVASNIL</sequence>
<feature type="signal peptide" evidence="2">
    <location>
        <begin position="1"/>
        <end position="22"/>
    </location>
</feature>
<dbReference type="PhylomeDB" id="A0A0K6S815"/>
<dbReference type="AlphaFoldDB" id="A0A0K6S815"/>
<evidence type="ECO:0000256" key="2">
    <source>
        <dbReference type="SAM" id="SignalP"/>
    </source>
</evidence>